<name>A0A8H4R8Z5_9HELO</name>
<dbReference type="EMBL" id="JAAMPI010001326">
    <property type="protein sequence ID" value="KAF4625655.1"/>
    <property type="molecule type" value="Genomic_DNA"/>
</dbReference>
<proteinExistence type="predicted"/>
<keyword evidence="3" id="KW-1185">Reference proteome</keyword>
<comment type="caution">
    <text evidence="2">The sequence shown here is derived from an EMBL/GenBank/DDBJ whole genome shotgun (WGS) entry which is preliminary data.</text>
</comment>
<evidence type="ECO:0000256" key="1">
    <source>
        <dbReference type="SAM" id="MobiDB-lite"/>
    </source>
</evidence>
<dbReference type="Proteomes" id="UP000566819">
    <property type="component" value="Unassembled WGS sequence"/>
</dbReference>
<evidence type="ECO:0000313" key="2">
    <source>
        <dbReference type="EMBL" id="KAF4625655.1"/>
    </source>
</evidence>
<evidence type="ECO:0000313" key="3">
    <source>
        <dbReference type="Proteomes" id="UP000566819"/>
    </source>
</evidence>
<accession>A0A8H4R8Z5</accession>
<sequence length="415" mass="47388">MALMGSNNIKKRSLADLADIVLRGCSASESVGGELPEEAWFHFEKLYRQPESHSIEPNAESEQEGNLRANQLRVTLAPRYFVQLSLFDSSEHKFLTFDFYLTADPGTPPALNHDAGVLPTETQLSDRSLIRLPYRDQQGAKRRYVYLYLIDYALHTSYRKLVRGDELVSRGWVFQEQMLSRKLVYYTNAGIILECWTGNPQNTLGDKWTKSGVEDDDSGAIFTWTRRSQEDADQESKSLISVLLKGKFDLVQRSFDIWYKHVEEYSVKELTYWGDHLPALSGIWTRDVYFGLLWTQQEDPKAICQKALPPPPEEEPPSPLPPPPPKKIERVEGIPSWSWASLPAEVLWGYLYPHRKKLVPSCMVMEVVQTSEGQETIDKWELPIPGKKDKKSKSASQPATPLTLRPRLQSYPSSP</sequence>
<dbReference type="AlphaFoldDB" id="A0A8H4R8Z5"/>
<feature type="region of interest" description="Disordered" evidence="1">
    <location>
        <begin position="375"/>
        <end position="415"/>
    </location>
</feature>
<reference evidence="2 3" key="1">
    <citation type="submission" date="2020-03" db="EMBL/GenBank/DDBJ databases">
        <title>Draft Genome Sequence of Cudoniella acicularis.</title>
        <authorList>
            <person name="Buettner E."/>
            <person name="Kellner H."/>
        </authorList>
    </citation>
    <scope>NUCLEOTIDE SEQUENCE [LARGE SCALE GENOMIC DNA]</scope>
    <source>
        <strain evidence="2 3">DSM 108380</strain>
    </source>
</reference>
<protein>
    <submittedName>
        <fullName evidence="2">Uncharacterized protein</fullName>
    </submittedName>
</protein>
<dbReference type="PANTHER" id="PTHR33112">
    <property type="entry name" value="DOMAIN PROTEIN, PUTATIVE-RELATED"/>
    <property type="match status" value="1"/>
</dbReference>
<feature type="region of interest" description="Disordered" evidence="1">
    <location>
        <begin position="304"/>
        <end position="327"/>
    </location>
</feature>
<organism evidence="2 3">
    <name type="scientific">Cudoniella acicularis</name>
    <dbReference type="NCBI Taxonomy" id="354080"/>
    <lineage>
        <taxon>Eukaryota</taxon>
        <taxon>Fungi</taxon>
        <taxon>Dikarya</taxon>
        <taxon>Ascomycota</taxon>
        <taxon>Pezizomycotina</taxon>
        <taxon>Leotiomycetes</taxon>
        <taxon>Helotiales</taxon>
        <taxon>Tricladiaceae</taxon>
        <taxon>Cudoniella</taxon>
    </lineage>
</organism>
<gene>
    <name evidence="2" type="ORF">G7Y89_g12511</name>
</gene>
<dbReference type="PANTHER" id="PTHR33112:SF16">
    <property type="entry name" value="HETEROKARYON INCOMPATIBILITY DOMAIN-CONTAINING PROTEIN"/>
    <property type="match status" value="1"/>
</dbReference>
<dbReference type="OrthoDB" id="4161196at2759"/>